<dbReference type="PATRIC" id="fig|1246995.3.peg.5128"/>
<dbReference type="RefSeq" id="WP_023363922.1">
    <property type="nucleotide sequence ID" value="NC_022657.1"/>
</dbReference>
<accession>U5W2T9</accession>
<keyword evidence="2" id="KW-0812">Transmembrane</keyword>
<evidence type="ECO:0000256" key="1">
    <source>
        <dbReference type="SAM" id="MobiDB-lite"/>
    </source>
</evidence>
<sequence length="263" mass="27775">MDENELREAMRSTMVLTPEPPPMESAASLTAGRRAVRRRTTIAGAAAVTALATLGVAVVSPSLRTDTEPAPWAAVPSTIPDPADSKPTWPIDGNGLPQEDATARSGVHYEQAKRVQTTILDAVPDGLTVRTALGSHQAAVERDGTWTYQGVVAVTHDNRTGRLLAEVRTAGNTLPQDPCALTHTFWNLAGDCSLTTVGMSTVGVVTTSGDDRIDQVAAYRHADGTVVFMAQARKSGSLEPLADLPLTAEQLAAAAADRRFLLE</sequence>
<dbReference type="AlphaFoldDB" id="U5W2T9"/>
<reference evidence="3 4" key="1">
    <citation type="journal article" date="2014" name="J. Biotechnol.">
        <title>Complete genome sequence of the actinobacterium Actinoplanes friuliensis HAG 010964, producer of the lipopeptide antibiotic friulimycin.</title>
        <authorList>
            <person name="Ruckert C."/>
            <person name="Szczepanowski R."/>
            <person name="Albersmeier A."/>
            <person name="Goesmann A."/>
            <person name="Fischer N."/>
            <person name="Steinkamper A."/>
            <person name="Puhler A."/>
            <person name="Biener R."/>
            <person name="Schwartz D."/>
            <person name="Kalinowski J."/>
        </authorList>
    </citation>
    <scope>NUCLEOTIDE SEQUENCE [LARGE SCALE GENOMIC DNA]</scope>
    <source>
        <strain evidence="3 4">DSM 7358</strain>
    </source>
</reference>
<evidence type="ECO:0000256" key="2">
    <source>
        <dbReference type="SAM" id="Phobius"/>
    </source>
</evidence>
<dbReference type="KEGG" id="afs:AFR_25305"/>
<dbReference type="eggNOG" id="ENOG5032T5A">
    <property type="taxonomic scope" value="Bacteria"/>
</dbReference>
<protein>
    <submittedName>
        <fullName evidence="3">Uncharacterized protein</fullName>
    </submittedName>
</protein>
<evidence type="ECO:0000313" key="4">
    <source>
        <dbReference type="Proteomes" id="UP000017746"/>
    </source>
</evidence>
<keyword evidence="2" id="KW-0472">Membrane</keyword>
<dbReference type="OrthoDB" id="3821205at2"/>
<evidence type="ECO:0000313" key="3">
    <source>
        <dbReference type="EMBL" id="AGZ43327.1"/>
    </source>
</evidence>
<dbReference type="EMBL" id="CP006272">
    <property type="protein sequence ID" value="AGZ43327.1"/>
    <property type="molecule type" value="Genomic_DNA"/>
</dbReference>
<feature type="transmembrane region" description="Helical" evidence="2">
    <location>
        <begin position="42"/>
        <end position="63"/>
    </location>
</feature>
<dbReference type="HOGENOM" id="CLU_1003934_0_0_11"/>
<keyword evidence="2" id="KW-1133">Transmembrane helix</keyword>
<dbReference type="Proteomes" id="UP000017746">
    <property type="component" value="Chromosome"/>
</dbReference>
<organism evidence="3 4">
    <name type="scientific">Actinoplanes friuliensis DSM 7358</name>
    <dbReference type="NCBI Taxonomy" id="1246995"/>
    <lineage>
        <taxon>Bacteria</taxon>
        <taxon>Bacillati</taxon>
        <taxon>Actinomycetota</taxon>
        <taxon>Actinomycetes</taxon>
        <taxon>Micromonosporales</taxon>
        <taxon>Micromonosporaceae</taxon>
        <taxon>Actinoplanes</taxon>
    </lineage>
</organism>
<feature type="region of interest" description="Disordered" evidence="1">
    <location>
        <begin position="66"/>
        <end position="87"/>
    </location>
</feature>
<keyword evidence="4" id="KW-1185">Reference proteome</keyword>
<gene>
    <name evidence="3" type="ORF">AFR_25305</name>
</gene>
<name>U5W2T9_9ACTN</name>
<proteinExistence type="predicted"/>
<dbReference type="STRING" id="1246995.AFR_25305"/>